<dbReference type="STRING" id="1367852.SAMN05216516_12113"/>
<name>A0A1I5BT14_9GAMM</name>
<dbReference type="RefSeq" id="WP_092880281.1">
    <property type="nucleotide sequence ID" value="NZ_FOVC01000021.1"/>
</dbReference>
<dbReference type="AlphaFoldDB" id="A0A1I5BT14"/>
<accession>A0A1I5BT14</accession>
<sequence length="145" mass="16599">MEKQTFFLRNEQVRRNLIDAINKLPLNDHHPLTVRITDFDRSLLQNSMFHALCGDVSRQAIWMQKQRKPVQWKTLFVSGHAVATGRGADVVPGLEGEFCNIRESTAKMGIKRMTSLIEYSTAWAVGNAVKLREVRYSNDFYGRSA</sequence>
<dbReference type="Pfam" id="PF05772">
    <property type="entry name" value="NinB"/>
    <property type="match status" value="1"/>
</dbReference>
<keyword evidence="2" id="KW-1185">Reference proteome</keyword>
<evidence type="ECO:0000313" key="1">
    <source>
        <dbReference type="EMBL" id="SFN77880.1"/>
    </source>
</evidence>
<protein>
    <submittedName>
        <fullName evidence="1">NinB protein</fullName>
    </submittedName>
</protein>
<gene>
    <name evidence="1" type="ORF">SAMN05216516_12113</name>
</gene>
<dbReference type="EMBL" id="FOVC01000021">
    <property type="protein sequence ID" value="SFN77880.1"/>
    <property type="molecule type" value="Genomic_DNA"/>
</dbReference>
<evidence type="ECO:0000313" key="2">
    <source>
        <dbReference type="Proteomes" id="UP000242222"/>
    </source>
</evidence>
<proteinExistence type="predicted"/>
<dbReference type="SUPFAM" id="SSF103370">
    <property type="entry name" value="NinB"/>
    <property type="match status" value="1"/>
</dbReference>
<reference evidence="2" key="1">
    <citation type="submission" date="2016-10" db="EMBL/GenBank/DDBJ databases">
        <authorList>
            <person name="Varghese N."/>
            <person name="Submissions S."/>
        </authorList>
    </citation>
    <scope>NUCLEOTIDE SEQUENCE [LARGE SCALE GENOMIC DNA]</scope>
    <source>
        <strain evidence="2">N6PO6</strain>
    </source>
</reference>
<dbReference type="OrthoDB" id="6064804at2"/>
<organism evidence="1 2">
    <name type="scientific">Izhakiella capsodis</name>
    <dbReference type="NCBI Taxonomy" id="1367852"/>
    <lineage>
        <taxon>Bacteria</taxon>
        <taxon>Pseudomonadati</taxon>
        <taxon>Pseudomonadota</taxon>
        <taxon>Gammaproteobacteria</taxon>
        <taxon>Enterobacterales</taxon>
        <taxon>Erwiniaceae</taxon>
        <taxon>Izhakiella</taxon>
    </lineage>
</organism>
<dbReference type="Gene3D" id="1.10.3790.10">
    <property type="entry name" value="NinB"/>
    <property type="match status" value="1"/>
</dbReference>
<dbReference type="InterPro" id="IPR036619">
    <property type="entry name" value="NinB_sf"/>
</dbReference>
<dbReference type="InterPro" id="IPR008711">
    <property type="entry name" value="Recombinase_NinB"/>
</dbReference>
<dbReference type="Proteomes" id="UP000242222">
    <property type="component" value="Unassembled WGS sequence"/>
</dbReference>